<name>A0A1F7VF19_9BACT</name>
<dbReference type="InterPro" id="IPR039564">
    <property type="entry name" value="Peptidase_C39-like"/>
</dbReference>
<dbReference type="EMBL" id="MGES01000037">
    <property type="protein sequence ID" value="OGL88604.1"/>
    <property type="molecule type" value="Genomic_DNA"/>
</dbReference>
<evidence type="ECO:0000313" key="2">
    <source>
        <dbReference type="EMBL" id="OGL88604.1"/>
    </source>
</evidence>
<dbReference type="STRING" id="1802410.A3H75_00740"/>
<proteinExistence type="predicted"/>
<gene>
    <name evidence="2" type="ORF">A3H75_00740</name>
</gene>
<dbReference type="Proteomes" id="UP000176678">
    <property type="component" value="Unassembled WGS sequence"/>
</dbReference>
<dbReference type="AlphaFoldDB" id="A0A1F7VF19"/>
<sequence>MRRLVMASKKRILGRFYETAAFCATLFRRFTGITHDIPYLNQFGTVHGVRKILDRGIRPSDLFHAWLSYGARNRDEFDRLAYECCGMTCLAMILAHTNPSKARPLELFHHSLEYGCYQLSPDGEIRGLFHEPFVKFLRTVGLQGNTSQFVGPYFITRELARGHYVIASVNWEIREKNPHPRRRGGHLVLVTGVEKTRFGIDGFYIHNPSGTLPENQKHHFVTLHNFLRCFSGNVISIWPQQPH</sequence>
<comment type="caution">
    <text evidence="2">The sequence shown here is derived from an EMBL/GenBank/DDBJ whole genome shotgun (WGS) entry which is preliminary data.</text>
</comment>
<evidence type="ECO:0000259" key="1">
    <source>
        <dbReference type="Pfam" id="PF13529"/>
    </source>
</evidence>
<feature type="domain" description="Peptidase C39-like" evidence="1">
    <location>
        <begin position="37"/>
        <end position="208"/>
    </location>
</feature>
<protein>
    <recommendedName>
        <fullName evidence="1">Peptidase C39-like domain-containing protein</fullName>
    </recommendedName>
</protein>
<evidence type="ECO:0000313" key="3">
    <source>
        <dbReference type="Proteomes" id="UP000176678"/>
    </source>
</evidence>
<accession>A0A1F7VF19</accession>
<dbReference type="Pfam" id="PF13529">
    <property type="entry name" value="Peptidase_C39_2"/>
    <property type="match status" value="1"/>
</dbReference>
<dbReference type="Gene3D" id="3.90.70.10">
    <property type="entry name" value="Cysteine proteinases"/>
    <property type="match status" value="1"/>
</dbReference>
<reference evidence="2 3" key="1">
    <citation type="journal article" date="2016" name="Nat. Commun.">
        <title>Thousands of microbial genomes shed light on interconnected biogeochemical processes in an aquifer system.</title>
        <authorList>
            <person name="Anantharaman K."/>
            <person name="Brown C.T."/>
            <person name="Hug L.A."/>
            <person name="Sharon I."/>
            <person name="Castelle C.J."/>
            <person name="Probst A.J."/>
            <person name="Thomas B.C."/>
            <person name="Singh A."/>
            <person name="Wilkins M.J."/>
            <person name="Karaoz U."/>
            <person name="Brodie E.L."/>
            <person name="Williams K.H."/>
            <person name="Hubbard S.S."/>
            <person name="Banfield J.F."/>
        </authorList>
    </citation>
    <scope>NUCLEOTIDE SEQUENCE [LARGE SCALE GENOMIC DNA]</scope>
</reference>
<organism evidence="2 3">
    <name type="scientific">Candidatus Uhrbacteria bacterium RIFCSPLOWO2_02_FULL_51_9</name>
    <dbReference type="NCBI Taxonomy" id="1802410"/>
    <lineage>
        <taxon>Bacteria</taxon>
        <taxon>Candidatus Uhriibacteriota</taxon>
    </lineage>
</organism>